<dbReference type="InterPro" id="IPR036691">
    <property type="entry name" value="Endo/exonu/phosph_ase_sf"/>
</dbReference>
<dbReference type="Pfam" id="PF03372">
    <property type="entry name" value="Exo_endo_phos"/>
    <property type="match status" value="1"/>
</dbReference>
<protein>
    <recommendedName>
        <fullName evidence="3">Endonuclease/exonuclease/phosphatase domain-containing protein</fullName>
    </recommendedName>
</protein>
<dbReference type="AlphaFoldDB" id="A0AA38M758"/>
<evidence type="ECO:0000313" key="4">
    <source>
        <dbReference type="EMBL" id="KAJ3645414.1"/>
    </source>
</evidence>
<organism evidence="4 5">
    <name type="scientific">Zophobas morio</name>
    <dbReference type="NCBI Taxonomy" id="2755281"/>
    <lineage>
        <taxon>Eukaryota</taxon>
        <taxon>Metazoa</taxon>
        <taxon>Ecdysozoa</taxon>
        <taxon>Arthropoda</taxon>
        <taxon>Hexapoda</taxon>
        <taxon>Insecta</taxon>
        <taxon>Pterygota</taxon>
        <taxon>Neoptera</taxon>
        <taxon>Endopterygota</taxon>
        <taxon>Coleoptera</taxon>
        <taxon>Polyphaga</taxon>
        <taxon>Cucujiformia</taxon>
        <taxon>Tenebrionidae</taxon>
        <taxon>Zophobas</taxon>
    </lineage>
</organism>
<evidence type="ECO:0000256" key="2">
    <source>
        <dbReference type="SAM" id="MobiDB-lite"/>
    </source>
</evidence>
<comment type="caution">
    <text evidence="4">The sequence shown here is derived from an EMBL/GenBank/DDBJ whole genome shotgun (WGS) entry which is preliminary data.</text>
</comment>
<sequence length="685" mass="77723">MAESHDTQNKVLCTFCQKPAVKKRVMCLNCGQYAHYSCSGYGKSKVNKSCCANPHLEEETPDRKSVKDNSVTYNEDLNTSGEIYCSDDDDDGRINTIDELKCKVTSLENENRRLREQLLEIVAKTRLSDKKIIENNLSKLKDELAHTLNYVVTKIQEFEATMHVSELPRPTHSTVSCRPKDKTTIKNGDKLTATKPNPVASHTGNKTAHPVSKSTEDEKKKATKTENTSPTIKSSAPDDTTSLCYAIFSPKKPTEKIHLAAHNAYEDNPGKRLMSETDNSHTSRKTALGVNWLNLFYLNIQSLRRKVNDLELHLSDNPPHIVCFSEHWLTAAEVEILTLLDYKVASSFCRKKGYGGAAILIRPNVRYSELNLASISKQTVAEVAGIFLTEYRVNIITIYRPPDGDFEEFLYLLNLLLLKLDDTCSFLIGDFNILFNNPDHKVKSFLDLINSFHMRTLITENTRKTNCLDNIVTNSKVPYKINISHTRLSDHDAVSLQLNCISVYQQNGKTTTYRPVTQRGLNLFHSQISEINWDHIINITEAADLEHKWDEFVTILSNAAIKSFPLRTFNSSKLATVTGKLAAAQSNAQNWFHRNGLYLNKDKTSTMIFSMRYIGIDNPNHTKFLGITLDTTLCWEAHVDVLSKKLAKTIYLLPYSRAILRMLLRLGDIQHIFPEFSNFRGKQFV</sequence>
<evidence type="ECO:0000256" key="1">
    <source>
        <dbReference type="SAM" id="Coils"/>
    </source>
</evidence>
<dbReference type="GO" id="GO:0007508">
    <property type="term" value="P:larval heart development"/>
    <property type="evidence" value="ECO:0007669"/>
    <property type="project" value="TreeGrafter"/>
</dbReference>
<dbReference type="GO" id="GO:0031012">
    <property type="term" value="C:extracellular matrix"/>
    <property type="evidence" value="ECO:0007669"/>
    <property type="project" value="TreeGrafter"/>
</dbReference>
<feature type="compositionally biased region" description="Basic and acidic residues" evidence="2">
    <location>
        <begin position="214"/>
        <end position="224"/>
    </location>
</feature>
<accession>A0AA38M758</accession>
<dbReference type="SUPFAM" id="SSF56219">
    <property type="entry name" value="DNase I-like"/>
    <property type="match status" value="1"/>
</dbReference>
<reference evidence="4" key="1">
    <citation type="journal article" date="2023" name="G3 (Bethesda)">
        <title>Whole genome assemblies of Zophobas morio and Tenebrio molitor.</title>
        <authorList>
            <person name="Kaur S."/>
            <person name="Stinson S.A."/>
            <person name="diCenzo G.C."/>
        </authorList>
    </citation>
    <scope>NUCLEOTIDE SEQUENCE</scope>
    <source>
        <strain evidence="4">QUZm001</strain>
    </source>
</reference>
<dbReference type="InterPro" id="IPR005135">
    <property type="entry name" value="Endo/exonuclease/phosphatase"/>
</dbReference>
<dbReference type="PANTHER" id="PTHR33395">
    <property type="entry name" value="TRANSCRIPTASE, PUTATIVE-RELATED-RELATED"/>
    <property type="match status" value="1"/>
</dbReference>
<feature type="region of interest" description="Disordered" evidence="2">
    <location>
        <begin position="169"/>
        <end position="237"/>
    </location>
</feature>
<feature type="domain" description="Endonuclease/exonuclease/phosphatase" evidence="3">
    <location>
        <begin position="298"/>
        <end position="491"/>
    </location>
</feature>
<dbReference type="GO" id="GO:0003824">
    <property type="term" value="F:catalytic activity"/>
    <property type="evidence" value="ECO:0007669"/>
    <property type="project" value="InterPro"/>
</dbReference>
<evidence type="ECO:0000313" key="5">
    <source>
        <dbReference type="Proteomes" id="UP001168821"/>
    </source>
</evidence>
<evidence type="ECO:0000259" key="3">
    <source>
        <dbReference type="Pfam" id="PF03372"/>
    </source>
</evidence>
<proteinExistence type="predicted"/>
<keyword evidence="1" id="KW-0175">Coiled coil</keyword>
<feature type="compositionally biased region" description="Basic and acidic residues" evidence="2">
    <location>
        <begin position="178"/>
        <end position="189"/>
    </location>
</feature>
<gene>
    <name evidence="4" type="ORF">Zmor_023073</name>
</gene>
<dbReference type="GO" id="GO:0061343">
    <property type="term" value="P:cell adhesion involved in heart morphogenesis"/>
    <property type="evidence" value="ECO:0007669"/>
    <property type="project" value="TreeGrafter"/>
</dbReference>
<dbReference type="EMBL" id="JALNTZ010000007">
    <property type="protein sequence ID" value="KAJ3645414.1"/>
    <property type="molecule type" value="Genomic_DNA"/>
</dbReference>
<name>A0AA38M758_9CUCU</name>
<dbReference type="Gene3D" id="3.60.10.10">
    <property type="entry name" value="Endonuclease/exonuclease/phosphatase"/>
    <property type="match status" value="1"/>
</dbReference>
<feature type="coiled-coil region" evidence="1">
    <location>
        <begin position="97"/>
        <end position="124"/>
    </location>
</feature>
<keyword evidence="5" id="KW-1185">Reference proteome</keyword>
<dbReference type="Proteomes" id="UP001168821">
    <property type="component" value="Unassembled WGS sequence"/>
</dbReference>
<dbReference type="PANTHER" id="PTHR33395:SF22">
    <property type="entry name" value="REVERSE TRANSCRIPTASE DOMAIN-CONTAINING PROTEIN"/>
    <property type="match status" value="1"/>
</dbReference>